<dbReference type="RefSeq" id="WP_044681845.1">
    <property type="nucleotide sequence ID" value="NZ_CEHN01000010.1"/>
</dbReference>
<reference evidence="2 4" key="2">
    <citation type="submission" date="2019-06" db="EMBL/GenBank/DDBJ databases">
        <title>Comprehensive assessment of Oxford Nanopore MinION sequencing for bacterial characterization and routine diagnosis.</title>
        <authorList>
            <person name="Tan S."/>
            <person name="Dvorak C.M.T."/>
            <person name="Gebhart C."/>
            <person name="Estrada A."/>
            <person name="Marthaler D.G."/>
            <person name="Murtaugh M.P."/>
        </authorList>
    </citation>
    <scope>NUCLEOTIDE SEQUENCE [LARGE SCALE GENOMIC DNA]</scope>
    <source>
        <strain evidence="2 4">2017UMN1435.21</strain>
    </source>
</reference>
<evidence type="ECO:0000313" key="1">
    <source>
        <dbReference type="EMBL" id="CYV37440.1"/>
    </source>
</evidence>
<gene>
    <name evidence="1" type="ORF">ERS132440_00261</name>
    <name evidence="2" type="ORF">FH692_08770</name>
</gene>
<organism evidence="1 3">
    <name type="scientific">Streptococcus suis</name>
    <dbReference type="NCBI Taxonomy" id="1307"/>
    <lineage>
        <taxon>Bacteria</taxon>
        <taxon>Bacillati</taxon>
        <taxon>Bacillota</taxon>
        <taxon>Bacilli</taxon>
        <taxon>Lactobacillales</taxon>
        <taxon>Streptococcaceae</taxon>
        <taxon>Streptococcus</taxon>
    </lineage>
</organism>
<evidence type="ECO:0000313" key="3">
    <source>
        <dbReference type="Proteomes" id="UP000074356"/>
    </source>
</evidence>
<dbReference type="AlphaFoldDB" id="A0A0Z8IKY6"/>
<evidence type="ECO:0000313" key="4">
    <source>
        <dbReference type="Proteomes" id="UP000315224"/>
    </source>
</evidence>
<reference evidence="1 3" key="1">
    <citation type="submission" date="2016-02" db="EMBL/GenBank/DDBJ databases">
        <authorList>
            <consortium name="Pathogen Informatics"/>
        </authorList>
    </citation>
    <scope>NUCLEOTIDE SEQUENCE [LARGE SCALE GENOMIC DNA]</scope>
    <source>
        <strain evidence="1 3">LSS78</strain>
    </source>
</reference>
<evidence type="ECO:0000313" key="2">
    <source>
        <dbReference type="EMBL" id="TQE87329.1"/>
    </source>
</evidence>
<dbReference type="EMBL" id="VIEK01000014">
    <property type="protein sequence ID" value="TQE87329.1"/>
    <property type="molecule type" value="Genomic_DNA"/>
</dbReference>
<dbReference type="EMBL" id="FIIB01000002">
    <property type="protein sequence ID" value="CYV37440.1"/>
    <property type="molecule type" value="Genomic_DNA"/>
</dbReference>
<dbReference type="Proteomes" id="UP000315224">
    <property type="component" value="Unassembled WGS sequence"/>
</dbReference>
<accession>A0A0Z8IKY6</accession>
<dbReference type="Proteomes" id="UP000074356">
    <property type="component" value="Unassembled WGS sequence"/>
</dbReference>
<sequence>MKFLGRLITCNNKNSNDKWVKDGKFNYHYVNHNEVFSGETIGDIIFHMNYLKKKYSKVNLPVWFEIVHENLKLADKLTYILMECLCYYYLKTEKRNIRLFWGPEPYILTDGVGKSSLIHLNRQFSPKKFIEKFLSDESSTHFRKVYRLSDKEENPFYQSIIQTELDLFLTKMDIKQESSEKISEICAELIGNTFEHAKSDCLIDIDLTDNHSKEEEGVIVEGEFKGVNIAILNFSDKLLFEDIKYKLHNEELVEVKYKKIMEAYKKHVDFFCDNYPEDFFYYLAATQLGISGRKKIQDAGGTGLYVLLQSLIEDSDLSNCYVLSGKHIVIFNEDYLFENEEKWMCYNKERNFIDFPPSNEVVGKCPIFFPGTAYNLNFVIEVE</sequence>
<proteinExistence type="predicted"/>
<name>A0A0Z8IKY6_STRSU</name>
<protein>
    <submittedName>
        <fullName evidence="1">Uncharacterized protein</fullName>
    </submittedName>
</protein>